<sequence>MSLSAIAQWSQVRLPGKGSQVRLPGKGSRVRLPGKGCRVRLPGRSKYYWAFQFLENFSVVAWSLELCPVYGNGFTPYYMGLITQMVKSGYTLYSDITCHNVHLCLPLRR</sequence>
<dbReference type="AlphaFoldDB" id="A0A2H1W9E2"/>
<dbReference type="EMBL" id="ODYU01007146">
    <property type="protein sequence ID" value="SOQ49667.1"/>
    <property type="molecule type" value="Genomic_DNA"/>
</dbReference>
<evidence type="ECO:0000313" key="1">
    <source>
        <dbReference type="EMBL" id="SOQ49667.1"/>
    </source>
</evidence>
<gene>
    <name evidence="1" type="ORF">SFRICE_030217</name>
</gene>
<protein>
    <submittedName>
        <fullName evidence="1">SFRICE_030217</fullName>
    </submittedName>
</protein>
<accession>A0A2H1W9E2</accession>
<name>A0A2H1W9E2_SPOFR</name>
<reference evidence="1" key="1">
    <citation type="submission" date="2016-07" db="EMBL/GenBank/DDBJ databases">
        <authorList>
            <person name="Bretaudeau A."/>
        </authorList>
    </citation>
    <scope>NUCLEOTIDE SEQUENCE</scope>
    <source>
        <strain evidence="1">Rice</strain>
        <tissue evidence="1">Whole body</tissue>
    </source>
</reference>
<proteinExistence type="predicted"/>
<organism evidence="1">
    <name type="scientific">Spodoptera frugiperda</name>
    <name type="common">Fall armyworm</name>
    <dbReference type="NCBI Taxonomy" id="7108"/>
    <lineage>
        <taxon>Eukaryota</taxon>
        <taxon>Metazoa</taxon>
        <taxon>Ecdysozoa</taxon>
        <taxon>Arthropoda</taxon>
        <taxon>Hexapoda</taxon>
        <taxon>Insecta</taxon>
        <taxon>Pterygota</taxon>
        <taxon>Neoptera</taxon>
        <taxon>Endopterygota</taxon>
        <taxon>Lepidoptera</taxon>
        <taxon>Glossata</taxon>
        <taxon>Ditrysia</taxon>
        <taxon>Noctuoidea</taxon>
        <taxon>Noctuidae</taxon>
        <taxon>Amphipyrinae</taxon>
        <taxon>Spodoptera</taxon>
    </lineage>
</organism>